<dbReference type="InterPro" id="IPR057666">
    <property type="entry name" value="DrpA_SLOG"/>
</dbReference>
<dbReference type="Proteomes" id="UP000198802">
    <property type="component" value="Unassembled WGS sequence"/>
</dbReference>
<organism evidence="3 4">
    <name type="scientific">Parafrankia irregularis</name>
    <dbReference type="NCBI Taxonomy" id="795642"/>
    <lineage>
        <taxon>Bacteria</taxon>
        <taxon>Bacillati</taxon>
        <taxon>Actinomycetota</taxon>
        <taxon>Actinomycetes</taxon>
        <taxon>Frankiales</taxon>
        <taxon>Frankiaceae</taxon>
        <taxon>Parafrankia</taxon>
    </lineage>
</organism>
<protein>
    <submittedName>
        <fullName evidence="3">DNA processing protein</fullName>
    </submittedName>
</protein>
<dbReference type="Gene3D" id="3.40.50.450">
    <property type="match status" value="1"/>
</dbReference>
<accession>A0A0S4R276</accession>
<reference evidence="4" key="1">
    <citation type="submission" date="2015-11" db="EMBL/GenBank/DDBJ databases">
        <authorList>
            <person name="Varghese N."/>
        </authorList>
    </citation>
    <scope>NUCLEOTIDE SEQUENCE [LARGE SCALE GENOMIC DNA]</scope>
    <source>
        <strain evidence="4">DSM 45899</strain>
    </source>
</reference>
<evidence type="ECO:0000313" key="4">
    <source>
        <dbReference type="Proteomes" id="UP000198802"/>
    </source>
</evidence>
<comment type="similarity">
    <text evidence="1">Belongs to the DprA/Smf family.</text>
</comment>
<evidence type="ECO:0000256" key="1">
    <source>
        <dbReference type="ARBA" id="ARBA00006525"/>
    </source>
</evidence>
<gene>
    <name evidence="3" type="ORF">Ga0074812_14918</name>
</gene>
<feature type="domain" description="Smf/DprA SLOG" evidence="2">
    <location>
        <begin position="61"/>
        <end position="270"/>
    </location>
</feature>
<evidence type="ECO:0000313" key="3">
    <source>
        <dbReference type="EMBL" id="CUU60874.1"/>
    </source>
</evidence>
<proteinExistence type="inferred from homology"/>
<dbReference type="AlphaFoldDB" id="A0A0S4R276"/>
<dbReference type="PANTHER" id="PTHR43022">
    <property type="entry name" value="PROTEIN SMF"/>
    <property type="match status" value="1"/>
</dbReference>
<dbReference type="InterPro" id="IPR003488">
    <property type="entry name" value="DprA"/>
</dbReference>
<evidence type="ECO:0000259" key="2">
    <source>
        <dbReference type="Pfam" id="PF02481"/>
    </source>
</evidence>
<dbReference type="GO" id="GO:0009294">
    <property type="term" value="P:DNA-mediated transformation"/>
    <property type="evidence" value="ECO:0007669"/>
    <property type="project" value="InterPro"/>
</dbReference>
<dbReference type="Pfam" id="PF02481">
    <property type="entry name" value="DNA_processg_A"/>
    <property type="match status" value="1"/>
</dbReference>
<dbReference type="PANTHER" id="PTHR43022:SF1">
    <property type="entry name" value="PROTEIN SMF"/>
    <property type="match status" value="1"/>
</dbReference>
<name>A0A0S4R276_9ACTN</name>
<keyword evidence="4" id="KW-1185">Reference proteome</keyword>
<sequence>MPDENQRLARAALTALSSAIPLTDSPARTDLAEVWACLAPHHRTVDPARLLDEADAQGWRLLIPGDPGWPSALDHATVGPVGLWARGGTGPPVAARRCVTVVGGLIASAHAERVTGDLVRDLTGPTVDPVTVASTGLGSGVDVTALRVAATHRRAVAVLSSTRGITRRHQAHLDRVTDGGMVLCLAPPGVLPTIGHAHARVRLLAALSAATVLVESEARGAAFDTARAAQTLGRPVLVIAGPAPALGAGPRALLAEGTAWPVTGADDVRAVLDQT</sequence>
<dbReference type="EMBL" id="FAOZ01000049">
    <property type="protein sequence ID" value="CUU60874.1"/>
    <property type="molecule type" value="Genomic_DNA"/>
</dbReference>
<dbReference type="RefSeq" id="WP_054571583.1">
    <property type="nucleotide sequence ID" value="NZ_FAOZ01000049.1"/>
</dbReference>